<dbReference type="Pfam" id="PF16901">
    <property type="entry name" value="DAO_C"/>
    <property type="match status" value="1"/>
</dbReference>
<dbReference type="Gene3D" id="3.30.9.10">
    <property type="entry name" value="D-Amino Acid Oxidase, subunit A, domain 2"/>
    <property type="match status" value="1"/>
</dbReference>
<dbReference type="Gene3D" id="1.10.8.870">
    <property type="entry name" value="Alpha-glycerophosphate oxidase, cap domain"/>
    <property type="match status" value="1"/>
</dbReference>
<dbReference type="RefSeq" id="WP_010419173.1">
    <property type="nucleotide sequence ID" value="NZ_MCRM02000010.1"/>
</dbReference>
<dbReference type="SUPFAM" id="SSF54373">
    <property type="entry name" value="FAD-linked reductases, C-terminal domain"/>
    <property type="match status" value="1"/>
</dbReference>
<reference evidence="9" key="1">
    <citation type="submission" date="2018-01" db="EMBL/GenBank/DDBJ databases">
        <title>Genomic characterization of Leptospira inadai serogroup Lyme isolated from captured rat in Brazil and comparative analysis with human reference strain.</title>
        <authorList>
            <person name="Moreno L.Z."/>
            <person name="Loureiro A.P."/>
            <person name="Miraglia F."/>
            <person name="Kremer F.S."/>
            <person name="Eslabao M.R."/>
            <person name="Dellagostin O.A."/>
            <person name="Lilenbaum W."/>
            <person name="Moreno A.M."/>
        </authorList>
    </citation>
    <scope>NUCLEOTIDE SEQUENCE [LARGE SCALE GENOMIC DNA]</scope>
    <source>
        <strain evidence="9">M34/99</strain>
    </source>
</reference>
<gene>
    <name evidence="9" type="ORF">BES34_011160</name>
</gene>
<dbReference type="InterPro" id="IPR000447">
    <property type="entry name" value="G3P_DH_FAD-dep"/>
</dbReference>
<evidence type="ECO:0000256" key="6">
    <source>
        <dbReference type="ARBA" id="ARBA00023002"/>
    </source>
</evidence>
<proteinExistence type="inferred from homology"/>
<organism evidence="9 10">
    <name type="scientific">Leptospira inadai serovar Lyme</name>
    <dbReference type="NCBI Taxonomy" id="293084"/>
    <lineage>
        <taxon>Bacteria</taxon>
        <taxon>Pseudomonadati</taxon>
        <taxon>Spirochaetota</taxon>
        <taxon>Spirochaetia</taxon>
        <taxon>Leptospirales</taxon>
        <taxon>Leptospiraceae</taxon>
        <taxon>Leptospira</taxon>
    </lineage>
</organism>
<evidence type="ECO:0000256" key="2">
    <source>
        <dbReference type="ARBA" id="ARBA00007330"/>
    </source>
</evidence>
<dbReference type="Pfam" id="PF01266">
    <property type="entry name" value="DAO"/>
    <property type="match status" value="1"/>
</dbReference>
<keyword evidence="6" id="KW-0560">Oxidoreductase</keyword>
<evidence type="ECO:0000256" key="5">
    <source>
        <dbReference type="ARBA" id="ARBA00022827"/>
    </source>
</evidence>
<name>A0ABX4YHT2_9LEPT</name>
<dbReference type="PANTHER" id="PTHR11985:SF35">
    <property type="entry name" value="ANAEROBIC GLYCEROL-3-PHOSPHATE DEHYDROGENASE SUBUNIT A"/>
    <property type="match status" value="1"/>
</dbReference>
<keyword evidence="3" id="KW-0285">Flavoprotein</keyword>
<comment type="similarity">
    <text evidence="2">Belongs to the FAD-dependent glycerol-3-phosphate dehydrogenase family.</text>
</comment>
<evidence type="ECO:0000259" key="7">
    <source>
        <dbReference type="Pfam" id="PF01266"/>
    </source>
</evidence>
<comment type="caution">
    <text evidence="9">The sequence shown here is derived from an EMBL/GenBank/DDBJ whole genome shotgun (WGS) entry which is preliminary data.</text>
</comment>
<comment type="cofactor">
    <cofactor evidence="1">
        <name>FAD</name>
        <dbReference type="ChEBI" id="CHEBI:57692"/>
    </cofactor>
</comment>
<keyword evidence="5" id="KW-0274">FAD</keyword>
<evidence type="ECO:0000259" key="8">
    <source>
        <dbReference type="Pfam" id="PF16901"/>
    </source>
</evidence>
<dbReference type="SUPFAM" id="SSF51905">
    <property type="entry name" value="FAD/NAD(P)-binding domain"/>
    <property type="match status" value="1"/>
</dbReference>
<dbReference type="InterPro" id="IPR038299">
    <property type="entry name" value="DAO_C_sf"/>
</dbReference>
<evidence type="ECO:0000313" key="9">
    <source>
        <dbReference type="EMBL" id="PNV74828.1"/>
    </source>
</evidence>
<dbReference type="PRINTS" id="PR01001">
    <property type="entry name" value="FADG3PDH"/>
</dbReference>
<dbReference type="EMBL" id="MCRM02000010">
    <property type="protein sequence ID" value="PNV74828.1"/>
    <property type="molecule type" value="Genomic_DNA"/>
</dbReference>
<keyword evidence="4" id="KW-0319">Glycerol metabolism</keyword>
<evidence type="ECO:0000313" key="10">
    <source>
        <dbReference type="Proteomes" id="UP000094669"/>
    </source>
</evidence>
<evidence type="ECO:0000256" key="3">
    <source>
        <dbReference type="ARBA" id="ARBA00022630"/>
    </source>
</evidence>
<evidence type="ECO:0000256" key="4">
    <source>
        <dbReference type="ARBA" id="ARBA00022798"/>
    </source>
</evidence>
<sequence length="547" mass="61042">MVNTRVSRSKSSKTELSSHVYDTLIIGGGITGATLLWDATLRGLRALLVEKNDFASGTSQATSKLIHGGLRYLKNAEFALVRESLRERRILAKISPHAVKTLGFLVPVYSRTEKLVLAAGMQMYDAFSFDKNREISPDRWIPKFRFLSKEETLVESHSLPKEGLKGAYLYYDYQNINPERHTCEFIFSAQRNGGQAYNYTELVALSKQQEAYQAILLDKRSRKKIPVFAKTVVNAAGPWADFIESLAGVGMDKVLVRSKGIHIVTRAISGSKALVLKKKDKTHMFVLPWRGKTIIGTTDTVYQDSPDKFKVTKNDIRGLLEEINYAYGYTELKETDVDFFYGGMRPLVEDPGETSDTYNASRKTEIIHHKDQGLPGFFTALGGKYTTSRGLAEKITDQLCDYLPGTYLPCETNFVPLISGEFSDLASLIHGLANKFPKLSGEVLETVANRYGSISYEILQNAKPGEPYAILANGEKLYISEIRYIANGESILKARDFFFHRSGAGVPGLPSAENLEFIMEELGKSLGWNGAQRKSEKAEILARFQIG</sequence>
<feature type="domain" description="Alpha-glycerophosphate oxidase C-terminal" evidence="8">
    <location>
        <begin position="410"/>
        <end position="532"/>
    </location>
</feature>
<dbReference type="PANTHER" id="PTHR11985">
    <property type="entry name" value="GLYCEROL-3-PHOSPHATE DEHYDROGENASE"/>
    <property type="match status" value="1"/>
</dbReference>
<dbReference type="Gene3D" id="3.50.50.60">
    <property type="entry name" value="FAD/NAD(P)-binding domain"/>
    <property type="match status" value="1"/>
</dbReference>
<dbReference type="Proteomes" id="UP000094669">
    <property type="component" value="Unassembled WGS sequence"/>
</dbReference>
<accession>A0ABX4YHT2</accession>
<evidence type="ECO:0000256" key="1">
    <source>
        <dbReference type="ARBA" id="ARBA00001974"/>
    </source>
</evidence>
<keyword evidence="10" id="KW-1185">Reference proteome</keyword>
<dbReference type="InterPro" id="IPR006076">
    <property type="entry name" value="FAD-dep_OxRdtase"/>
</dbReference>
<protein>
    <submittedName>
        <fullName evidence="9">Glycerol-3-phosphate dehydrogenase/oxidase</fullName>
    </submittedName>
</protein>
<dbReference type="InterPro" id="IPR036188">
    <property type="entry name" value="FAD/NAD-bd_sf"/>
</dbReference>
<feature type="domain" description="FAD dependent oxidoreductase" evidence="7">
    <location>
        <begin position="22"/>
        <end position="388"/>
    </location>
</feature>
<dbReference type="InterPro" id="IPR031656">
    <property type="entry name" value="DAO_C"/>
</dbReference>